<evidence type="ECO:0000313" key="6">
    <source>
        <dbReference type="EMBL" id="MCH6168575.1"/>
    </source>
</evidence>
<feature type="domain" description="Bacterial bifunctional deaminase-reductase C-terminal" evidence="5">
    <location>
        <begin position="43"/>
        <end position="234"/>
    </location>
</feature>
<reference evidence="6 7" key="1">
    <citation type="submission" date="2022-03" db="EMBL/GenBank/DDBJ databases">
        <title>Pseudonocardia alaer sp. nov., a novel actinomycete isolated from reed forest soil.</title>
        <authorList>
            <person name="Wang L."/>
        </authorList>
    </citation>
    <scope>NUCLEOTIDE SEQUENCE [LARGE SCALE GENOMIC DNA]</scope>
    <source>
        <strain evidence="6 7">Y-16303</strain>
    </source>
</reference>
<keyword evidence="3" id="KW-0560">Oxidoreductase</keyword>
<dbReference type="RefSeq" id="WP_241039222.1">
    <property type="nucleotide sequence ID" value="NZ_BAAAJF010000022.1"/>
</dbReference>
<comment type="pathway">
    <text evidence="1">Cofactor biosynthesis; riboflavin biosynthesis.</text>
</comment>
<sequence>MHRLLPPSPGTLDAASPAPPDDTALDDRALAAHYAYPDGLTAPYVRVNFVTSADGAVSVEGRSGGLASAADRQVFGVLRRLADVVLAGAGTVRSENYGGARKPTMGRDTPPPIAVVTGSADLDPASRLFTETVVPPIILTLAAAPAQRRDALVAAGGDVVVLERLTPDLVLAELARRGLHRVLCEGGPMLFGSLIAADAVDELCLTVGPLLAGGTAGRIASGPPGTEPRALELVGALHEAGTLLLKYRRAAPIG</sequence>
<evidence type="ECO:0000313" key="7">
    <source>
        <dbReference type="Proteomes" id="UP001299970"/>
    </source>
</evidence>
<name>A0ABS9TJ61_9PSEU</name>
<proteinExistence type="predicted"/>
<comment type="caution">
    <text evidence="6">The sequence shown here is derived from an EMBL/GenBank/DDBJ whole genome shotgun (WGS) entry which is preliminary data.</text>
</comment>
<evidence type="ECO:0000259" key="5">
    <source>
        <dbReference type="Pfam" id="PF01872"/>
    </source>
</evidence>
<dbReference type="SUPFAM" id="SSF53597">
    <property type="entry name" value="Dihydrofolate reductase-like"/>
    <property type="match status" value="1"/>
</dbReference>
<evidence type="ECO:0000256" key="3">
    <source>
        <dbReference type="ARBA" id="ARBA00023002"/>
    </source>
</evidence>
<dbReference type="Pfam" id="PF01872">
    <property type="entry name" value="RibD_C"/>
    <property type="match status" value="1"/>
</dbReference>
<organism evidence="6 7">
    <name type="scientific">Pseudonocardia alaniniphila</name>
    <dbReference type="NCBI Taxonomy" id="75291"/>
    <lineage>
        <taxon>Bacteria</taxon>
        <taxon>Bacillati</taxon>
        <taxon>Actinomycetota</taxon>
        <taxon>Actinomycetes</taxon>
        <taxon>Pseudonocardiales</taxon>
        <taxon>Pseudonocardiaceae</taxon>
        <taxon>Pseudonocardia</taxon>
    </lineage>
</organism>
<dbReference type="EMBL" id="JAKXMK010000020">
    <property type="protein sequence ID" value="MCH6168575.1"/>
    <property type="molecule type" value="Genomic_DNA"/>
</dbReference>
<keyword evidence="2" id="KW-0521">NADP</keyword>
<dbReference type="Proteomes" id="UP001299970">
    <property type="component" value="Unassembled WGS sequence"/>
</dbReference>
<dbReference type="PANTHER" id="PTHR38011">
    <property type="entry name" value="DIHYDROFOLATE REDUCTASE FAMILY PROTEIN (AFU_ORTHOLOGUE AFUA_8G06820)"/>
    <property type="match status" value="1"/>
</dbReference>
<evidence type="ECO:0000256" key="1">
    <source>
        <dbReference type="ARBA" id="ARBA00005104"/>
    </source>
</evidence>
<feature type="region of interest" description="Disordered" evidence="4">
    <location>
        <begin position="1"/>
        <end position="24"/>
    </location>
</feature>
<dbReference type="InterPro" id="IPR050765">
    <property type="entry name" value="Riboflavin_Biosynth_HTPR"/>
</dbReference>
<protein>
    <submittedName>
        <fullName evidence="6">Pyrimidine reductase family protein</fullName>
    </submittedName>
</protein>
<dbReference type="InterPro" id="IPR024072">
    <property type="entry name" value="DHFR-like_dom_sf"/>
</dbReference>
<keyword evidence="7" id="KW-1185">Reference proteome</keyword>
<dbReference type="PANTHER" id="PTHR38011:SF7">
    <property type="entry name" value="2,5-DIAMINO-6-RIBOSYLAMINO-4(3H)-PYRIMIDINONE 5'-PHOSPHATE REDUCTASE"/>
    <property type="match status" value="1"/>
</dbReference>
<evidence type="ECO:0000256" key="4">
    <source>
        <dbReference type="SAM" id="MobiDB-lite"/>
    </source>
</evidence>
<gene>
    <name evidence="6" type="ORF">MMF94_23010</name>
</gene>
<accession>A0ABS9TJ61</accession>
<dbReference type="InterPro" id="IPR002734">
    <property type="entry name" value="RibDG_C"/>
</dbReference>
<evidence type="ECO:0000256" key="2">
    <source>
        <dbReference type="ARBA" id="ARBA00022857"/>
    </source>
</evidence>
<dbReference type="Gene3D" id="3.40.430.10">
    <property type="entry name" value="Dihydrofolate Reductase, subunit A"/>
    <property type="match status" value="1"/>
</dbReference>